<gene>
    <name evidence="1" type="ORF">GCM10017771_35890</name>
</gene>
<evidence type="ECO:0008006" key="3">
    <source>
        <dbReference type="Google" id="ProtNLM"/>
    </source>
</evidence>
<accession>A0A919GQG4</accession>
<reference evidence="1" key="2">
    <citation type="submission" date="2020-09" db="EMBL/GenBank/DDBJ databases">
        <authorList>
            <person name="Sun Q."/>
            <person name="Zhou Y."/>
        </authorList>
    </citation>
    <scope>NUCLEOTIDE SEQUENCE</scope>
    <source>
        <strain evidence="1">CGMCC 4.7403</strain>
    </source>
</reference>
<reference evidence="1" key="1">
    <citation type="journal article" date="2014" name="Int. J. Syst. Evol. Microbiol.">
        <title>Complete genome sequence of Corynebacterium casei LMG S-19264T (=DSM 44701T), isolated from a smear-ripened cheese.</title>
        <authorList>
            <consortium name="US DOE Joint Genome Institute (JGI-PGF)"/>
            <person name="Walter F."/>
            <person name="Albersmeier A."/>
            <person name="Kalinowski J."/>
            <person name="Ruckert C."/>
        </authorList>
    </citation>
    <scope>NUCLEOTIDE SEQUENCE</scope>
    <source>
        <strain evidence="1">CGMCC 4.7403</strain>
    </source>
</reference>
<name>A0A919GQG4_9ACTN</name>
<evidence type="ECO:0000313" key="2">
    <source>
        <dbReference type="Proteomes" id="UP000603227"/>
    </source>
</evidence>
<protein>
    <recommendedName>
        <fullName evidence="3">Transposase</fullName>
    </recommendedName>
</protein>
<evidence type="ECO:0000313" key="1">
    <source>
        <dbReference type="EMBL" id="GHH88847.1"/>
    </source>
</evidence>
<dbReference type="Proteomes" id="UP000603227">
    <property type="component" value="Unassembled WGS sequence"/>
</dbReference>
<comment type="caution">
    <text evidence="1">The sequence shown here is derived from an EMBL/GenBank/DDBJ whole genome shotgun (WGS) entry which is preliminary data.</text>
</comment>
<organism evidence="1 2">
    <name type="scientific">Streptomyces capitiformicae</name>
    <dbReference type="NCBI Taxonomy" id="2014920"/>
    <lineage>
        <taxon>Bacteria</taxon>
        <taxon>Bacillati</taxon>
        <taxon>Actinomycetota</taxon>
        <taxon>Actinomycetes</taxon>
        <taxon>Kitasatosporales</taxon>
        <taxon>Streptomycetaceae</taxon>
        <taxon>Streptomyces</taxon>
    </lineage>
</organism>
<dbReference type="EMBL" id="BNAT01000011">
    <property type="protein sequence ID" value="GHH88847.1"/>
    <property type="molecule type" value="Genomic_DNA"/>
</dbReference>
<keyword evidence="2" id="KW-1185">Reference proteome</keyword>
<dbReference type="AlphaFoldDB" id="A0A919GQG4"/>
<proteinExistence type="predicted"/>
<sequence>MGAGSSFGCGQYTSFAFTARLIEAGIDASVGTVGDALDNALMESQIGSAKRS</sequence>